<evidence type="ECO:0000256" key="2">
    <source>
        <dbReference type="ARBA" id="ARBA00012338"/>
    </source>
</evidence>
<sequence>MAKGNGFAAVSGRITAVPSEVLHEEVLAPQFEAEARNLLPWYLAIEKALVLESVRLGVVEREAARRIAVLLDGIGYEHLTADPEQNTSDIAFAIELHVRAGLGKDAPAWHVDRSRNDLQACAQLMYGRDQVAAVAGQLIDLIGVVLDAASRHVDTPMPGYTHLQAAQVMTPGFYLTALVEEVLHVLRRLTASYEELDRSPLGAGAMTGQELDWDRQQLADSLGFRAPVRHALPAVASRGWALAVGGDLSLLGVTLSRFATDLMCWASGAYGFIDLPDALCGISSAMPQKRNFPVLERLRGRSAHLTGLSLDLAIGQRATPYANMVEVSKEAASHLSTLFGETRSLLRLGTTVLAGLRFLPEPMAAACAREYLGGFTLANLLTLHCGIEWRTAQIIAGRYITAAITAGLPPTEPAPELLREAANAYGQQIEGARDLLAQAFSVEQALTRKRTSGSTHPTQVRALMTEQRLEVAEQAARWLTRSLRIEQALAGLNHALGLASDAAAEAVAA</sequence>
<dbReference type="EMBL" id="BONG01000005">
    <property type="protein sequence ID" value="GIF87655.1"/>
    <property type="molecule type" value="Genomic_DNA"/>
</dbReference>
<keyword evidence="3" id="KW-0028">Amino-acid biosynthesis</keyword>
<dbReference type="Pfam" id="PF00206">
    <property type="entry name" value="Lyase_1"/>
    <property type="match status" value="1"/>
</dbReference>
<name>A0A8J3NP44_9ACTN</name>
<dbReference type="PANTHER" id="PTHR43814:SF1">
    <property type="entry name" value="ARGININOSUCCINATE LYASE"/>
    <property type="match status" value="1"/>
</dbReference>
<accession>A0A8J3NP44</accession>
<dbReference type="SUPFAM" id="SSF48557">
    <property type="entry name" value="L-aspartase-like"/>
    <property type="match status" value="1"/>
</dbReference>
<gene>
    <name evidence="6" type="ORF">Cch02nite_10990</name>
</gene>
<keyword evidence="7" id="KW-1185">Reference proteome</keyword>
<dbReference type="InterPro" id="IPR024083">
    <property type="entry name" value="Fumarase/histidase_N"/>
</dbReference>
<dbReference type="AlphaFoldDB" id="A0A8J3NP44"/>
<dbReference type="PANTHER" id="PTHR43814">
    <property type="entry name" value="ARGININOSUCCINATE LYASE"/>
    <property type="match status" value="1"/>
</dbReference>
<dbReference type="Gene3D" id="1.10.275.10">
    <property type="entry name" value="Fumarase/aspartase (N-terminal domain)"/>
    <property type="match status" value="1"/>
</dbReference>
<feature type="domain" description="Fumarate lyase N-terminal" evidence="5">
    <location>
        <begin position="110"/>
        <end position="305"/>
    </location>
</feature>
<keyword evidence="4 6" id="KW-0456">Lyase</keyword>
<comment type="pathway">
    <text evidence="1">Amino-acid biosynthesis; L-arginine biosynthesis; L-arginine from L-ornithine and carbamoyl phosphate: step 3/3.</text>
</comment>
<dbReference type="InterPro" id="IPR009049">
    <property type="entry name" value="Argininosuccinate_lyase"/>
</dbReference>
<comment type="caution">
    <text evidence="6">The sequence shown here is derived from an EMBL/GenBank/DDBJ whole genome shotgun (WGS) entry which is preliminary data.</text>
</comment>
<organism evidence="6 7">
    <name type="scientific">Catellatospora chokoriensis</name>
    <dbReference type="NCBI Taxonomy" id="310353"/>
    <lineage>
        <taxon>Bacteria</taxon>
        <taxon>Bacillati</taxon>
        <taxon>Actinomycetota</taxon>
        <taxon>Actinomycetes</taxon>
        <taxon>Micromonosporales</taxon>
        <taxon>Micromonosporaceae</taxon>
        <taxon>Catellatospora</taxon>
    </lineage>
</organism>
<protein>
    <recommendedName>
        <fullName evidence="2">argininosuccinate lyase</fullName>
        <ecNumber evidence="2">4.3.2.1</ecNumber>
    </recommendedName>
</protein>
<reference evidence="6 7" key="1">
    <citation type="submission" date="2021-01" db="EMBL/GenBank/DDBJ databases">
        <title>Whole genome shotgun sequence of Catellatospora chokoriensis NBRC 107358.</title>
        <authorList>
            <person name="Komaki H."/>
            <person name="Tamura T."/>
        </authorList>
    </citation>
    <scope>NUCLEOTIDE SEQUENCE [LARGE SCALE GENOMIC DNA]</scope>
    <source>
        <strain evidence="6 7">NBRC 107358</strain>
    </source>
</reference>
<dbReference type="RefSeq" id="WP_191839528.1">
    <property type="nucleotide sequence ID" value="NZ_BAAALB010000007.1"/>
</dbReference>
<proteinExistence type="predicted"/>
<evidence type="ECO:0000256" key="4">
    <source>
        <dbReference type="ARBA" id="ARBA00023239"/>
    </source>
</evidence>
<keyword evidence="3" id="KW-0055">Arginine biosynthesis</keyword>
<dbReference type="EC" id="4.3.2.1" evidence="2"/>
<evidence type="ECO:0000313" key="6">
    <source>
        <dbReference type="EMBL" id="GIF87655.1"/>
    </source>
</evidence>
<dbReference type="InterPro" id="IPR000362">
    <property type="entry name" value="Fumarate_lyase_fam"/>
</dbReference>
<dbReference type="UniPathway" id="UPA00068">
    <property type="reaction ID" value="UER00114"/>
</dbReference>
<evidence type="ECO:0000256" key="1">
    <source>
        <dbReference type="ARBA" id="ARBA00004941"/>
    </source>
</evidence>
<dbReference type="GO" id="GO:0005829">
    <property type="term" value="C:cytosol"/>
    <property type="evidence" value="ECO:0007669"/>
    <property type="project" value="TreeGrafter"/>
</dbReference>
<evidence type="ECO:0000256" key="3">
    <source>
        <dbReference type="ARBA" id="ARBA00022571"/>
    </source>
</evidence>
<dbReference type="Gene3D" id="1.10.40.30">
    <property type="entry name" value="Fumarase/aspartase (C-terminal domain)"/>
    <property type="match status" value="1"/>
</dbReference>
<dbReference type="InterPro" id="IPR022761">
    <property type="entry name" value="Fumarate_lyase_N"/>
</dbReference>
<dbReference type="GO" id="GO:0004056">
    <property type="term" value="F:argininosuccinate lyase activity"/>
    <property type="evidence" value="ECO:0007669"/>
    <property type="project" value="UniProtKB-EC"/>
</dbReference>
<dbReference type="Gene3D" id="1.20.200.10">
    <property type="entry name" value="Fumarase/aspartase (Central domain)"/>
    <property type="match status" value="1"/>
</dbReference>
<evidence type="ECO:0000259" key="5">
    <source>
        <dbReference type="Pfam" id="PF00206"/>
    </source>
</evidence>
<dbReference type="GO" id="GO:0042450">
    <property type="term" value="P:L-arginine biosynthetic process via ornithine"/>
    <property type="evidence" value="ECO:0007669"/>
    <property type="project" value="InterPro"/>
</dbReference>
<dbReference type="PRINTS" id="PR00145">
    <property type="entry name" value="ARGSUCLYASE"/>
</dbReference>
<dbReference type="PRINTS" id="PR00149">
    <property type="entry name" value="FUMRATELYASE"/>
</dbReference>
<evidence type="ECO:0000313" key="7">
    <source>
        <dbReference type="Proteomes" id="UP000619293"/>
    </source>
</evidence>
<dbReference type="InterPro" id="IPR008948">
    <property type="entry name" value="L-Aspartase-like"/>
</dbReference>
<dbReference type="Proteomes" id="UP000619293">
    <property type="component" value="Unassembled WGS sequence"/>
</dbReference>